<feature type="domain" description="Enoyl reductase (ER)" evidence="8">
    <location>
        <begin position="13"/>
        <end position="339"/>
    </location>
</feature>
<dbReference type="InterPro" id="IPR029752">
    <property type="entry name" value="D-isomer_DH_CS1"/>
</dbReference>
<evidence type="ECO:0000256" key="7">
    <source>
        <dbReference type="RuleBase" id="RU361277"/>
    </source>
</evidence>
<keyword evidence="2 7" id="KW-0479">Metal-binding</keyword>
<comment type="catalytic activity">
    <reaction evidence="6">
        <text>a primary alcohol + NADP(+) = an aldehyde + NADPH + H(+)</text>
        <dbReference type="Rhea" id="RHEA:15937"/>
        <dbReference type="ChEBI" id="CHEBI:15378"/>
        <dbReference type="ChEBI" id="CHEBI:15734"/>
        <dbReference type="ChEBI" id="CHEBI:17478"/>
        <dbReference type="ChEBI" id="CHEBI:57783"/>
        <dbReference type="ChEBI" id="CHEBI:58349"/>
        <dbReference type="EC" id="1.1.1.2"/>
    </reaction>
</comment>
<keyword evidence="4" id="KW-0560">Oxidoreductase</keyword>
<dbReference type="EC" id="1.1.1.2" evidence="5"/>
<evidence type="ECO:0000313" key="9">
    <source>
        <dbReference type="EMBL" id="NMH77600.1"/>
    </source>
</evidence>
<dbReference type="Proteomes" id="UP001296706">
    <property type="component" value="Unassembled WGS sequence"/>
</dbReference>
<dbReference type="InterPro" id="IPR002328">
    <property type="entry name" value="ADH_Zn_CS"/>
</dbReference>
<keyword evidence="3 7" id="KW-0862">Zinc</keyword>
<dbReference type="InterPro" id="IPR013154">
    <property type="entry name" value="ADH-like_N"/>
</dbReference>
<dbReference type="SMART" id="SM00829">
    <property type="entry name" value="PKS_ER"/>
    <property type="match status" value="1"/>
</dbReference>
<evidence type="ECO:0000313" key="10">
    <source>
        <dbReference type="Proteomes" id="UP001296706"/>
    </source>
</evidence>
<sequence>MRQVQGFASLEPGTPLQPWRFTRRDLRPDDVAVEVTYCGVCHSDLHAVDAAGPRPLVPGHEFVGRVGAVGSEVTRFAVGDPVAVGNIVDSCGTCRACRAGQENYCEAFPTTTYGGVDRVDGTTTQGAYANEYVVRDEFVHHLPPELDPAGAAPLMCAGVTVWEPLRRWDVGPGKDVGIVGLGGLGHLAVKLATALGARVTVFTTSPGKEEAARALGVDEVVLSRDEAAMAAVAGRYDVILDTASAAHDPAPYLRALAMDGTLCVLGIPAEGWHVDAMSLLVGRKSLASAGSGGVRSTRELLDFAAEHRITADVEVLPAEQVEIALKRLRANDVRYRFVLDMTGWAPVPSRD</sequence>
<evidence type="ECO:0000256" key="2">
    <source>
        <dbReference type="ARBA" id="ARBA00022723"/>
    </source>
</evidence>
<dbReference type="CDD" id="cd05283">
    <property type="entry name" value="CAD1"/>
    <property type="match status" value="1"/>
</dbReference>
<dbReference type="Gene3D" id="3.90.180.10">
    <property type="entry name" value="Medium-chain alcohol dehydrogenases, catalytic domain"/>
    <property type="match status" value="1"/>
</dbReference>
<evidence type="ECO:0000256" key="6">
    <source>
        <dbReference type="ARBA" id="ARBA00048262"/>
    </source>
</evidence>
<comment type="cofactor">
    <cofactor evidence="1 7">
        <name>Zn(2+)</name>
        <dbReference type="ChEBI" id="CHEBI:29105"/>
    </cofactor>
</comment>
<dbReference type="Pfam" id="PF00107">
    <property type="entry name" value="ADH_zinc_N"/>
    <property type="match status" value="1"/>
</dbReference>
<evidence type="ECO:0000259" key="8">
    <source>
        <dbReference type="SMART" id="SM00829"/>
    </source>
</evidence>
<evidence type="ECO:0000256" key="5">
    <source>
        <dbReference type="ARBA" id="ARBA00024074"/>
    </source>
</evidence>
<evidence type="ECO:0000256" key="4">
    <source>
        <dbReference type="ARBA" id="ARBA00023002"/>
    </source>
</evidence>
<evidence type="ECO:0000256" key="3">
    <source>
        <dbReference type="ARBA" id="ARBA00022833"/>
    </source>
</evidence>
<dbReference type="Gene3D" id="3.40.50.720">
    <property type="entry name" value="NAD(P)-binding Rossmann-like Domain"/>
    <property type="match status" value="1"/>
</dbReference>
<dbReference type="PROSITE" id="PS00059">
    <property type="entry name" value="ADH_ZINC"/>
    <property type="match status" value="1"/>
</dbReference>
<dbReference type="EMBL" id="JAAXKY010000027">
    <property type="protein sequence ID" value="NMH77600.1"/>
    <property type="molecule type" value="Genomic_DNA"/>
</dbReference>
<keyword evidence="10" id="KW-1185">Reference proteome</keyword>
<dbReference type="InterPro" id="IPR013149">
    <property type="entry name" value="ADH-like_C"/>
</dbReference>
<dbReference type="InterPro" id="IPR036291">
    <property type="entry name" value="NAD(P)-bd_dom_sf"/>
</dbReference>
<name>A0ABX1REQ6_9PSEU</name>
<dbReference type="SUPFAM" id="SSF51735">
    <property type="entry name" value="NAD(P)-binding Rossmann-fold domains"/>
    <property type="match status" value="1"/>
</dbReference>
<dbReference type="Pfam" id="PF08240">
    <property type="entry name" value="ADH_N"/>
    <property type="match status" value="1"/>
</dbReference>
<comment type="caution">
    <text evidence="9">The sequence shown here is derived from an EMBL/GenBank/DDBJ whole genome shotgun (WGS) entry which is preliminary data.</text>
</comment>
<proteinExistence type="inferred from homology"/>
<gene>
    <name evidence="9" type="ORF">HF577_10960</name>
</gene>
<dbReference type="InterPro" id="IPR047109">
    <property type="entry name" value="CAD-like"/>
</dbReference>
<comment type="similarity">
    <text evidence="7">Belongs to the zinc-containing alcohol dehydrogenase family.</text>
</comment>
<dbReference type="RefSeq" id="WP_169395681.1">
    <property type="nucleotide sequence ID" value="NZ_BAAAJH010000004.1"/>
</dbReference>
<organism evidence="9 10">
    <name type="scientific">Pseudonocardia xinjiangensis</name>
    <dbReference type="NCBI Taxonomy" id="75289"/>
    <lineage>
        <taxon>Bacteria</taxon>
        <taxon>Bacillati</taxon>
        <taxon>Actinomycetota</taxon>
        <taxon>Actinomycetes</taxon>
        <taxon>Pseudonocardiales</taxon>
        <taxon>Pseudonocardiaceae</taxon>
        <taxon>Pseudonocardia</taxon>
    </lineage>
</organism>
<dbReference type="InterPro" id="IPR020843">
    <property type="entry name" value="ER"/>
</dbReference>
<dbReference type="PROSITE" id="PS00065">
    <property type="entry name" value="D_2_HYDROXYACID_DH_1"/>
    <property type="match status" value="1"/>
</dbReference>
<dbReference type="InterPro" id="IPR011032">
    <property type="entry name" value="GroES-like_sf"/>
</dbReference>
<dbReference type="PANTHER" id="PTHR42683">
    <property type="entry name" value="ALDEHYDE REDUCTASE"/>
    <property type="match status" value="1"/>
</dbReference>
<evidence type="ECO:0000256" key="1">
    <source>
        <dbReference type="ARBA" id="ARBA00001947"/>
    </source>
</evidence>
<accession>A0ABX1REQ6</accession>
<protein>
    <recommendedName>
        <fullName evidence="5">alcohol dehydrogenase (NADP(+))</fullName>
        <ecNumber evidence="5">1.1.1.2</ecNumber>
    </recommendedName>
</protein>
<reference evidence="9 10" key="1">
    <citation type="submission" date="2020-04" db="EMBL/GenBank/DDBJ databases">
        <authorList>
            <person name="Klaysubun C."/>
            <person name="Duangmal K."/>
            <person name="Lipun K."/>
        </authorList>
    </citation>
    <scope>NUCLEOTIDE SEQUENCE [LARGE SCALE GENOMIC DNA]</scope>
    <source>
        <strain evidence="9 10">JCM 11839</strain>
    </source>
</reference>
<dbReference type="SUPFAM" id="SSF50129">
    <property type="entry name" value="GroES-like"/>
    <property type="match status" value="1"/>
</dbReference>